<dbReference type="AlphaFoldDB" id="A0AAV0YVD7"/>
<keyword evidence="2" id="KW-1185">Reference proteome</keyword>
<sequence length="106" mass="12274">MKFVEDEANDEVLDSRMKIMMMWIGLREENSPLQNPELSFCYMVYSESKEFVTFESNLGPRFTELVINLRWCGLVLVPGGRVHICFSCFCECKFVVNGMKASWGLD</sequence>
<proteinExistence type="predicted"/>
<reference evidence="1 2" key="1">
    <citation type="submission" date="2023-01" db="EMBL/GenBank/DDBJ databases">
        <authorList>
            <person name="Kreplak J."/>
        </authorList>
    </citation>
    <scope>NUCLEOTIDE SEQUENCE [LARGE SCALE GENOMIC DNA]</scope>
</reference>
<dbReference type="EMBL" id="OX451736">
    <property type="protein sequence ID" value="CAI8588763.1"/>
    <property type="molecule type" value="Genomic_DNA"/>
</dbReference>
<dbReference type="Proteomes" id="UP001157006">
    <property type="component" value="Chromosome 1L"/>
</dbReference>
<evidence type="ECO:0000313" key="1">
    <source>
        <dbReference type="EMBL" id="CAI8588763.1"/>
    </source>
</evidence>
<protein>
    <submittedName>
        <fullName evidence="1">Uncharacterized protein</fullName>
    </submittedName>
</protein>
<organism evidence="1 2">
    <name type="scientific">Vicia faba</name>
    <name type="common">Broad bean</name>
    <name type="synonym">Faba vulgaris</name>
    <dbReference type="NCBI Taxonomy" id="3906"/>
    <lineage>
        <taxon>Eukaryota</taxon>
        <taxon>Viridiplantae</taxon>
        <taxon>Streptophyta</taxon>
        <taxon>Embryophyta</taxon>
        <taxon>Tracheophyta</taxon>
        <taxon>Spermatophyta</taxon>
        <taxon>Magnoliopsida</taxon>
        <taxon>eudicotyledons</taxon>
        <taxon>Gunneridae</taxon>
        <taxon>Pentapetalae</taxon>
        <taxon>rosids</taxon>
        <taxon>fabids</taxon>
        <taxon>Fabales</taxon>
        <taxon>Fabaceae</taxon>
        <taxon>Papilionoideae</taxon>
        <taxon>50 kb inversion clade</taxon>
        <taxon>NPAAA clade</taxon>
        <taxon>Hologalegina</taxon>
        <taxon>IRL clade</taxon>
        <taxon>Fabeae</taxon>
        <taxon>Vicia</taxon>
    </lineage>
</organism>
<gene>
    <name evidence="1" type="ORF">VFH_I363480</name>
</gene>
<name>A0AAV0YVD7_VICFA</name>
<evidence type="ECO:0000313" key="2">
    <source>
        <dbReference type="Proteomes" id="UP001157006"/>
    </source>
</evidence>
<accession>A0AAV0YVD7</accession>